<evidence type="ECO:0000256" key="8">
    <source>
        <dbReference type="ARBA" id="ARBA00022801"/>
    </source>
</evidence>
<sequence length="391" mass="43596">MESKIDEVYMKRALELALRGRGRVSPNPLVGAVIVKDGEIVGEGYHQEYGGLHAERNAIASSKVNLEGATMYVSLEPCCHYGKTPPCTEKIIESGIKKVVVGSRDPNPKVYGKGCKILRENGIDVVEDFMREECDSINKVFFKYIKNKEPYILMKYAMTLDGKIATYSGKSKWITGEKSRARVHLDRHIYSAIMVGVNTIIADDPMLNSRLEEIKNLILESDFEKYGIVKNGDFYETKKVTRIICDTNLRTPLNSKVVETAKEYKTIIATASKNFLKIKKYLDKGCQVIVQENTNKIKLKELIKTLGEMNIDSIIIEGGASLNWSAFEEGIVDDLQSYIAGKIFGGENAKSPISGLGVESPNKAFNLNLKSISQYDGDILIESEVIPCLQE</sequence>
<comment type="catalytic activity">
    <reaction evidence="14 15">
        <text>2,5-diamino-6-hydroxy-4-(5-phosphoribosylamino)-pyrimidine + H2O + H(+) = 5-amino-6-(5-phospho-D-ribosylamino)uracil + NH4(+)</text>
        <dbReference type="Rhea" id="RHEA:21868"/>
        <dbReference type="ChEBI" id="CHEBI:15377"/>
        <dbReference type="ChEBI" id="CHEBI:15378"/>
        <dbReference type="ChEBI" id="CHEBI:28938"/>
        <dbReference type="ChEBI" id="CHEBI:58453"/>
        <dbReference type="ChEBI" id="CHEBI:58614"/>
        <dbReference type="EC" id="3.5.4.26"/>
    </reaction>
</comment>
<feature type="binding site" evidence="17">
    <location>
        <position position="207"/>
    </location>
    <ligand>
        <name>substrate</name>
    </ligand>
</feature>
<dbReference type="InterPro" id="IPR002734">
    <property type="entry name" value="RibDG_C"/>
</dbReference>
<dbReference type="GO" id="GO:0008703">
    <property type="term" value="F:5-amino-6-(5-phosphoribosylamino)uracil reductase activity"/>
    <property type="evidence" value="ECO:0007669"/>
    <property type="project" value="UniProtKB-EC"/>
</dbReference>
<evidence type="ECO:0000256" key="17">
    <source>
        <dbReference type="PIRSR" id="PIRSR006769-2"/>
    </source>
</evidence>
<dbReference type="InterPro" id="IPR016193">
    <property type="entry name" value="Cytidine_deaminase-like"/>
</dbReference>
<feature type="binding site" evidence="18">
    <location>
        <position position="53"/>
    </location>
    <ligand>
        <name>Zn(2+)</name>
        <dbReference type="ChEBI" id="CHEBI:29105"/>
        <note>catalytic</note>
    </ligand>
</feature>
<dbReference type="Gene3D" id="3.40.430.10">
    <property type="entry name" value="Dihydrofolate Reductase, subunit A"/>
    <property type="match status" value="1"/>
</dbReference>
<feature type="binding site" evidence="17">
    <location>
        <position position="157"/>
    </location>
    <ligand>
        <name>NADP(+)</name>
        <dbReference type="ChEBI" id="CHEBI:58349"/>
    </ligand>
</feature>
<protein>
    <recommendedName>
        <fullName evidence="15">Riboflavin biosynthesis protein RibD</fullName>
    </recommendedName>
    <domain>
        <recommendedName>
            <fullName evidence="15">Diaminohydroxyphosphoribosylaminopyrimidine deaminase</fullName>
            <shortName evidence="15">DRAP deaminase</shortName>
            <ecNumber evidence="15">3.5.4.26</ecNumber>
        </recommendedName>
        <alternativeName>
            <fullName evidence="15">Riboflavin-specific deaminase</fullName>
        </alternativeName>
    </domain>
    <domain>
        <recommendedName>
            <fullName evidence="15">5-amino-6-(5-phosphoribosylamino)uracil reductase</fullName>
            <ecNumber evidence="15">1.1.1.193</ecNumber>
        </recommendedName>
        <alternativeName>
            <fullName evidence="15">HTP reductase</fullName>
        </alternativeName>
    </domain>
</protein>
<feature type="binding site" evidence="17">
    <location>
        <position position="317"/>
    </location>
    <ligand>
        <name>substrate</name>
    </ligand>
</feature>
<feature type="binding site" evidence="17">
    <location>
        <position position="171"/>
    </location>
    <ligand>
        <name>substrate</name>
    </ligand>
</feature>
<dbReference type="NCBIfam" id="TIGR00326">
    <property type="entry name" value="eubact_ribD"/>
    <property type="match status" value="1"/>
</dbReference>
<dbReference type="PANTHER" id="PTHR38011">
    <property type="entry name" value="DIHYDROFOLATE REDUCTASE FAMILY PROTEIN (AFU_ORTHOLOGUE AFUA_8G06820)"/>
    <property type="match status" value="1"/>
</dbReference>
<keyword evidence="21" id="KW-1185">Reference proteome</keyword>
<dbReference type="PIRSF" id="PIRSF006769">
    <property type="entry name" value="RibD"/>
    <property type="match status" value="1"/>
</dbReference>
<comment type="function">
    <text evidence="1 15">Converts 2,5-diamino-6-(ribosylamino)-4(3h)-pyrimidinone 5'-phosphate into 5-amino-6-(ribosylamino)-2,4(1h,3h)-pyrimidinedione 5'-phosphate.</text>
</comment>
<keyword evidence="12" id="KW-0511">Multifunctional enzyme</keyword>
<feature type="binding site" evidence="18">
    <location>
        <position position="87"/>
    </location>
    <ligand>
        <name>Zn(2+)</name>
        <dbReference type="ChEBI" id="CHEBI:29105"/>
        <note>catalytic</note>
    </ligand>
</feature>
<dbReference type="EMBL" id="FODF01000004">
    <property type="protein sequence ID" value="SEN46998.1"/>
    <property type="molecule type" value="Genomic_DNA"/>
</dbReference>
<dbReference type="SUPFAM" id="SSF53927">
    <property type="entry name" value="Cytidine deaminase-like"/>
    <property type="match status" value="1"/>
</dbReference>
<evidence type="ECO:0000313" key="20">
    <source>
        <dbReference type="EMBL" id="SEN46998.1"/>
    </source>
</evidence>
<dbReference type="InterPro" id="IPR050765">
    <property type="entry name" value="Riboflavin_Biosynth_HTPR"/>
</dbReference>
<evidence type="ECO:0000256" key="16">
    <source>
        <dbReference type="PIRSR" id="PIRSR006769-1"/>
    </source>
</evidence>
<feature type="binding site" evidence="17">
    <location>
        <position position="210"/>
    </location>
    <ligand>
        <name>substrate</name>
    </ligand>
</feature>
<dbReference type="EC" id="3.5.4.26" evidence="15"/>
<feature type="binding site" evidence="18">
    <location>
        <position position="78"/>
    </location>
    <ligand>
        <name>Zn(2+)</name>
        <dbReference type="ChEBI" id="CHEBI:29105"/>
        <note>catalytic</note>
    </ligand>
</feature>
<evidence type="ECO:0000256" key="11">
    <source>
        <dbReference type="ARBA" id="ARBA00023002"/>
    </source>
</evidence>
<evidence type="ECO:0000256" key="1">
    <source>
        <dbReference type="ARBA" id="ARBA00002151"/>
    </source>
</evidence>
<evidence type="ECO:0000256" key="9">
    <source>
        <dbReference type="ARBA" id="ARBA00022833"/>
    </source>
</evidence>
<organism evidence="20 21">
    <name type="scientific">Peptostreptococcus russellii</name>
    <dbReference type="NCBI Taxonomy" id="215200"/>
    <lineage>
        <taxon>Bacteria</taxon>
        <taxon>Bacillati</taxon>
        <taxon>Bacillota</taxon>
        <taxon>Clostridia</taxon>
        <taxon>Peptostreptococcales</taxon>
        <taxon>Peptostreptococcaceae</taxon>
        <taxon>Peptostreptococcus</taxon>
    </lineage>
</organism>
<feature type="binding site" evidence="17">
    <location>
        <position position="173"/>
    </location>
    <ligand>
        <name>NADP(+)</name>
        <dbReference type="ChEBI" id="CHEBI:58349"/>
    </ligand>
</feature>
<evidence type="ECO:0000256" key="15">
    <source>
        <dbReference type="PIRNR" id="PIRNR006769"/>
    </source>
</evidence>
<keyword evidence="6 15" id="KW-0686">Riboflavin biosynthesis</keyword>
<comment type="similarity">
    <text evidence="4 15">In the N-terminal section; belongs to the cytidine and deoxycytidylate deaminase family.</text>
</comment>
<reference evidence="20 21" key="1">
    <citation type="submission" date="2016-10" db="EMBL/GenBank/DDBJ databases">
        <authorList>
            <person name="de Groot N.N."/>
        </authorList>
    </citation>
    <scope>NUCLEOTIDE SEQUENCE [LARGE SCALE GENOMIC DNA]</scope>
    <source>
        <strain evidence="20 21">Calf135</strain>
    </source>
</reference>
<feature type="binding site" evidence="17">
    <location>
        <position position="247"/>
    </location>
    <ligand>
        <name>NADP(+)</name>
        <dbReference type="ChEBI" id="CHEBI:58349"/>
    </ligand>
</feature>
<evidence type="ECO:0000256" key="12">
    <source>
        <dbReference type="ARBA" id="ARBA00023268"/>
    </source>
</evidence>
<dbReference type="InterPro" id="IPR011549">
    <property type="entry name" value="RibD_C"/>
</dbReference>
<dbReference type="InterPro" id="IPR004794">
    <property type="entry name" value="Eubact_RibD"/>
</dbReference>
<feature type="binding site" evidence="17">
    <location>
        <begin position="319"/>
        <end position="325"/>
    </location>
    <ligand>
        <name>NADP(+)</name>
        <dbReference type="ChEBI" id="CHEBI:58349"/>
    </ligand>
</feature>
<dbReference type="PANTHER" id="PTHR38011:SF7">
    <property type="entry name" value="2,5-DIAMINO-6-RIBOSYLAMINO-4(3H)-PYRIMIDINONE 5'-PHOSPHATE REDUCTASE"/>
    <property type="match status" value="1"/>
</dbReference>
<evidence type="ECO:0000256" key="6">
    <source>
        <dbReference type="ARBA" id="ARBA00022619"/>
    </source>
</evidence>
<dbReference type="RefSeq" id="WP_091974837.1">
    <property type="nucleotide sequence ID" value="NZ_CAUWDX010000002.1"/>
</dbReference>
<dbReference type="GO" id="GO:0050661">
    <property type="term" value="F:NADP binding"/>
    <property type="evidence" value="ECO:0007669"/>
    <property type="project" value="InterPro"/>
</dbReference>
<evidence type="ECO:0000259" key="19">
    <source>
        <dbReference type="PROSITE" id="PS51747"/>
    </source>
</evidence>
<feature type="domain" description="CMP/dCMP-type deaminase" evidence="19">
    <location>
        <begin position="4"/>
        <end position="125"/>
    </location>
</feature>
<dbReference type="GO" id="GO:0008835">
    <property type="term" value="F:diaminohydroxyphosphoribosylaminopyrimidine deaminase activity"/>
    <property type="evidence" value="ECO:0007669"/>
    <property type="project" value="UniProtKB-EC"/>
</dbReference>
<dbReference type="NCBIfam" id="TIGR00227">
    <property type="entry name" value="ribD_Cterm"/>
    <property type="match status" value="1"/>
</dbReference>
<feature type="binding site" evidence="17">
    <location>
        <position position="199"/>
    </location>
    <ligand>
        <name>NADP(+)</name>
        <dbReference type="ChEBI" id="CHEBI:58349"/>
    </ligand>
</feature>
<dbReference type="PROSITE" id="PS51747">
    <property type="entry name" value="CYT_DCMP_DEAMINASES_2"/>
    <property type="match status" value="1"/>
</dbReference>
<proteinExistence type="inferred from homology"/>
<dbReference type="SUPFAM" id="SSF53597">
    <property type="entry name" value="Dihydrofolate reductase-like"/>
    <property type="match status" value="1"/>
</dbReference>
<feature type="binding site" evidence="17">
    <location>
        <position position="203"/>
    </location>
    <ligand>
        <name>substrate</name>
    </ligand>
</feature>
<accession>A0A1H8GUQ8</accession>
<evidence type="ECO:0000256" key="3">
    <source>
        <dbReference type="ARBA" id="ARBA00004910"/>
    </source>
</evidence>
<evidence type="ECO:0000256" key="4">
    <source>
        <dbReference type="ARBA" id="ARBA00005259"/>
    </source>
</evidence>
<dbReference type="GO" id="GO:0008270">
    <property type="term" value="F:zinc ion binding"/>
    <property type="evidence" value="ECO:0007669"/>
    <property type="project" value="InterPro"/>
</dbReference>
<dbReference type="EC" id="1.1.1.193" evidence="15"/>
<evidence type="ECO:0000256" key="5">
    <source>
        <dbReference type="ARBA" id="ARBA00007417"/>
    </source>
</evidence>
<comment type="pathway">
    <text evidence="3 15">Cofactor biosynthesis; riboflavin biosynthesis; 5-amino-6-(D-ribitylamino)uracil from GTP: step 3/4.</text>
</comment>
<dbReference type="PROSITE" id="PS00903">
    <property type="entry name" value="CYT_DCMP_DEAMINASES_1"/>
    <property type="match status" value="1"/>
</dbReference>
<dbReference type="InterPro" id="IPR016192">
    <property type="entry name" value="APOBEC/CMP_deaminase_Zn-bd"/>
</dbReference>
<evidence type="ECO:0000256" key="13">
    <source>
        <dbReference type="ARBA" id="ARBA00049861"/>
    </source>
</evidence>
<evidence type="ECO:0000256" key="18">
    <source>
        <dbReference type="PIRSR" id="PIRSR006769-3"/>
    </source>
</evidence>
<comment type="catalytic activity">
    <reaction evidence="13 15">
        <text>5-amino-6-(5-phospho-D-ribitylamino)uracil + NADP(+) = 5-amino-6-(5-phospho-D-ribosylamino)uracil + NADPH + H(+)</text>
        <dbReference type="Rhea" id="RHEA:17845"/>
        <dbReference type="ChEBI" id="CHEBI:15378"/>
        <dbReference type="ChEBI" id="CHEBI:57783"/>
        <dbReference type="ChEBI" id="CHEBI:58349"/>
        <dbReference type="ChEBI" id="CHEBI:58421"/>
        <dbReference type="ChEBI" id="CHEBI:58453"/>
        <dbReference type="EC" id="1.1.1.193"/>
    </reaction>
</comment>
<dbReference type="AlphaFoldDB" id="A0A1H8GUQ8"/>
<evidence type="ECO:0000256" key="7">
    <source>
        <dbReference type="ARBA" id="ARBA00022723"/>
    </source>
</evidence>
<evidence type="ECO:0000256" key="10">
    <source>
        <dbReference type="ARBA" id="ARBA00022857"/>
    </source>
</evidence>
<dbReference type="Pfam" id="PF01872">
    <property type="entry name" value="RibD_C"/>
    <property type="match status" value="1"/>
</dbReference>
<dbReference type="STRING" id="215200.SAMN05216454_10494"/>
<dbReference type="Proteomes" id="UP000199512">
    <property type="component" value="Unassembled WGS sequence"/>
</dbReference>
<gene>
    <name evidence="20" type="ORF">SAMN05216454_10494</name>
</gene>
<dbReference type="Gene3D" id="3.40.140.10">
    <property type="entry name" value="Cytidine Deaminase, domain 2"/>
    <property type="match status" value="1"/>
</dbReference>
<dbReference type="InterPro" id="IPR002125">
    <property type="entry name" value="CMP_dCMP_dom"/>
</dbReference>
<dbReference type="UniPathway" id="UPA00275">
    <property type="reaction ID" value="UER00401"/>
</dbReference>
<dbReference type="InterPro" id="IPR024072">
    <property type="entry name" value="DHFR-like_dom_sf"/>
</dbReference>
<dbReference type="GO" id="GO:0009231">
    <property type="term" value="P:riboflavin biosynthetic process"/>
    <property type="evidence" value="ECO:0007669"/>
    <property type="project" value="UniProtKB-UniPathway"/>
</dbReference>
<feature type="active site" description="Proton donor" evidence="16">
    <location>
        <position position="55"/>
    </location>
</feature>
<dbReference type="CDD" id="cd01284">
    <property type="entry name" value="Riboflavin_deaminase-reductase"/>
    <property type="match status" value="1"/>
</dbReference>
<comment type="similarity">
    <text evidence="5 15">In the C-terminal section; belongs to the HTP reductase family.</text>
</comment>
<evidence type="ECO:0000256" key="2">
    <source>
        <dbReference type="ARBA" id="ARBA00004882"/>
    </source>
</evidence>
<evidence type="ECO:0000313" key="21">
    <source>
        <dbReference type="Proteomes" id="UP000199512"/>
    </source>
</evidence>
<keyword evidence="9 15" id="KW-0862">Zinc</keyword>
<keyword evidence="7 15" id="KW-0479">Metal-binding</keyword>
<comment type="pathway">
    <text evidence="2 15">Cofactor biosynthesis; riboflavin biosynthesis; 5-amino-6-(D-ribitylamino)uracil from GTP: step 2/4.</text>
</comment>
<keyword evidence="11 15" id="KW-0560">Oxidoreductase</keyword>
<name>A0A1H8GUQ8_9FIRM</name>
<comment type="cofactor">
    <cofactor evidence="15 18">
        <name>Zn(2+)</name>
        <dbReference type="ChEBI" id="CHEBI:29105"/>
    </cofactor>
    <text evidence="15 18">Binds 1 zinc ion.</text>
</comment>
<dbReference type="Pfam" id="PF00383">
    <property type="entry name" value="dCMP_cyt_deam_1"/>
    <property type="match status" value="1"/>
</dbReference>
<feature type="binding site" evidence="17">
    <location>
        <position position="187"/>
    </location>
    <ligand>
        <name>substrate</name>
    </ligand>
</feature>
<keyword evidence="8 15" id="KW-0378">Hydrolase</keyword>
<keyword evidence="10 15" id="KW-0521">NADP</keyword>
<dbReference type="FunFam" id="3.40.140.10:FF:000025">
    <property type="entry name" value="Riboflavin biosynthesis protein RibD"/>
    <property type="match status" value="1"/>
</dbReference>
<dbReference type="OrthoDB" id="9800865at2"/>
<evidence type="ECO:0000256" key="14">
    <source>
        <dbReference type="ARBA" id="ARBA00049886"/>
    </source>
</evidence>